<dbReference type="Pfam" id="PF00486">
    <property type="entry name" value="Trans_reg_C"/>
    <property type="match status" value="1"/>
</dbReference>
<feature type="domain" description="OmpR/PhoB-type" evidence="4">
    <location>
        <begin position="36"/>
        <end position="134"/>
    </location>
</feature>
<sequence length="148" mass="17387">MHVREAVGGFGMSTQAAEGPLDTEARYWRDQWERAQEALEHERERYTQLEALLKENDERWPDLGIPRAQETLLRVLYRREVATKEMLYHALYSERPDSDLPEQKIIDVQICKLRQNLPDADIQTSWGRGYYLSPKGREWLKAKVEGAQ</sequence>
<dbReference type="SUPFAM" id="SSF46894">
    <property type="entry name" value="C-terminal effector domain of the bipartite response regulators"/>
    <property type="match status" value="1"/>
</dbReference>
<evidence type="ECO:0000256" key="1">
    <source>
        <dbReference type="ARBA" id="ARBA00023125"/>
    </source>
</evidence>
<dbReference type="Gene3D" id="1.10.10.10">
    <property type="entry name" value="Winged helix-like DNA-binding domain superfamily/Winged helix DNA-binding domain"/>
    <property type="match status" value="1"/>
</dbReference>
<keyword evidence="1 2" id="KW-0238">DNA-binding</keyword>
<organism evidence="5 6">
    <name type="scientific">Methyloceanibacter caenitepidi</name>
    <dbReference type="NCBI Taxonomy" id="1384459"/>
    <lineage>
        <taxon>Bacteria</taxon>
        <taxon>Pseudomonadati</taxon>
        <taxon>Pseudomonadota</taxon>
        <taxon>Alphaproteobacteria</taxon>
        <taxon>Hyphomicrobiales</taxon>
        <taxon>Hyphomicrobiaceae</taxon>
        <taxon>Methyloceanibacter</taxon>
    </lineage>
</organism>
<accession>A0A0A8K239</accession>
<dbReference type="AlphaFoldDB" id="A0A0A8K239"/>
<dbReference type="InterPro" id="IPR016032">
    <property type="entry name" value="Sig_transdc_resp-reg_C-effctor"/>
</dbReference>
<dbReference type="EMBL" id="AP014648">
    <property type="protein sequence ID" value="BAQ16064.1"/>
    <property type="molecule type" value="Genomic_DNA"/>
</dbReference>
<evidence type="ECO:0000313" key="5">
    <source>
        <dbReference type="EMBL" id="BAQ16064.1"/>
    </source>
</evidence>
<protein>
    <recommendedName>
        <fullName evidence="4">OmpR/PhoB-type domain-containing protein</fullName>
    </recommendedName>
</protein>
<proteinExistence type="predicted"/>
<gene>
    <name evidence="5" type="ORF">GL4_0601</name>
</gene>
<evidence type="ECO:0000259" key="4">
    <source>
        <dbReference type="PROSITE" id="PS51755"/>
    </source>
</evidence>
<evidence type="ECO:0000256" key="3">
    <source>
        <dbReference type="SAM" id="Coils"/>
    </source>
</evidence>
<name>A0A0A8K239_9HYPH</name>
<dbReference type="STRING" id="1384459.GL4_0601"/>
<evidence type="ECO:0000313" key="6">
    <source>
        <dbReference type="Proteomes" id="UP000031643"/>
    </source>
</evidence>
<feature type="DNA-binding region" description="OmpR/PhoB-type" evidence="2">
    <location>
        <begin position="36"/>
        <end position="134"/>
    </location>
</feature>
<dbReference type="GO" id="GO:0006355">
    <property type="term" value="P:regulation of DNA-templated transcription"/>
    <property type="evidence" value="ECO:0007669"/>
    <property type="project" value="InterPro"/>
</dbReference>
<dbReference type="HOGENOM" id="CLU_1756705_0_0_5"/>
<dbReference type="GO" id="GO:0003677">
    <property type="term" value="F:DNA binding"/>
    <property type="evidence" value="ECO:0007669"/>
    <property type="project" value="UniProtKB-UniRule"/>
</dbReference>
<reference evidence="5 6" key="1">
    <citation type="submission" date="2014-09" db="EMBL/GenBank/DDBJ databases">
        <title>Genome sequencing of Methyloceanibacter caenitepidi Gela4.</title>
        <authorList>
            <person name="Takeuchi M."/>
            <person name="Susumu S."/>
            <person name="Kamagata Y."/>
            <person name="Oshima K."/>
            <person name="Hattori M."/>
            <person name="Iwasaki W."/>
        </authorList>
    </citation>
    <scope>NUCLEOTIDE SEQUENCE [LARGE SCALE GENOMIC DNA]</scope>
    <source>
        <strain evidence="5 6">Gela4</strain>
    </source>
</reference>
<dbReference type="InterPro" id="IPR036388">
    <property type="entry name" value="WH-like_DNA-bd_sf"/>
</dbReference>
<dbReference type="SMART" id="SM00862">
    <property type="entry name" value="Trans_reg_C"/>
    <property type="match status" value="1"/>
</dbReference>
<dbReference type="InterPro" id="IPR001867">
    <property type="entry name" value="OmpR/PhoB-type_DNA-bd"/>
</dbReference>
<dbReference type="PROSITE" id="PS51755">
    <property type="entry name" value="OMPR_PHOB"/>
    <property type="match status" value="1"/>
</dbReference>
<keyword evidence="3" id="KW-0175">Coiled coil</keyword>
<keyword evidence="6" id="KW-1185">Reference proteome</keyword>
<dbReference type="KEGG" id="mcg:GL4_0601"/>
<dbReference type="Proteomes" id="UP000031643">
    <property type="component" value="Chromosome"/>
</dbReference>
<dbReference type="GO" id="GO:0000160">
    <property type="term" value="P:phosphorelay signal transduction system"/>
    <property type="evidence" value="ECO:0007669"/>
    <property type="project" value="InterPro"/>
</dbReference>
<feature type="coiled-coil region" evidence="3">
    <location>
        <begin position="29"/>
        <end position="59"/>
    </location>
</feature>
<evidence type="ECO:0000256" key="2">
    <source>
        <dbReference type="PROSITE-ProRule" id="PRU01091"/>
    </source>
</evidence>